<feature type="region of interest" description="Disordered" evidence="1">
    <location>
        <begin position="426"/>
        <end position="453"/>
    </location>
</feature>
<proteinExistence type="predicted"/>
<feature type="compositionally biased region" description="Basic and acidic residues" evidence="1">
    <location>
        <begin position="186"/>
        <end position="207"/>
    </location>
</feature>
<sequence>MRDGISHLLAVLERSPSSLLVPLSFSRLLWSLGSCISTLNLHLSLSPNFRAPHSFSLVEKFSFDMADGGAEGSGGGGEGTGGAGGVAAAQDIRTRKTHADDRVSRLLSSMALHLKLQMNKRIEEENDQRTLKNLAAAQGNGSTSTLASEVTIPDDDIDDLRDMTAWEAVKGFCSRGFTITMSAIHRRDREEEEERRRGMTLGEQDRGRSKKKRRYEEDSSDSDGDGMPQAKKALLYLDPADEQNFAPGGIQAKSVPFVLLNTEIVEPVPLRWLTESNWRWISEHSSKLPTTTAKVFNKIGATVSLTVIDVQKVLTQHGMSSSQKTELAHLAEESPRNYGEFVATKANMLLLQSKRQQPGEDHQVRWYEQHYDNYLNRPEISEEGLFQRWIAQERRDRLERRSYPTPYDKRVADLRWEVMLSSYRAEQDNRSFRNPTPPKGTTGPPSGSSGGRRASEFIARRKERNQAQQESSDCVVCGVTGHTAKRHDFARAPRFRDGREFYVKKVGGSLVQTNAPYKEVCITWNAVGPDARCSHNLDERLHVCSFCGDGQHHALSRTCRN</sequence>
<dbReference type="AlphaFoldDB" id="Q6IM98"/>
<evidence type="ECO:0000256" key="1">
    <source>
        <dbReference type="SAM" id="MobiDB-lite"/>
    </source>
</evidence>
<evidence type="ECO:0000313" key="2">
    <source>
        <dbReference type="EMBL" id="DAA01996.1"/>
    </source>
</evidence>
<feature type="region of interest" description="Disordered" evidence="1">
    <location>
        <begin position="186"/>
        <end position="229"/>
    </location>
</feature>
<dbReference type="EMBL" id="BK001748">
    <property type="protein sequence ID" value="DAA01996.1"/>
    <property type="molecule type" value="Genomic_DNA"/>
</dbReference>
<protein>
    <submittedName>
        <fullName evidence="2">Putative gag protein</fullName>
    </submittedName>
</protein>
<reference evidence="2" key="1">
    <citation type="submission" date="2003-11" db="EMBL/GenBank/DDBJ databases">
        <title>A new group of tyrosine recombinase-encoding retrotransposons.</title>
        <authorList>
            <person name="Goodwin T.J.D."/>
            <person name="Poulter R.T.M."/>
        </authorList>
    </citation>
    <scope>NUCLEOTIDE SEQUENCE</scope>
</reference>
<organism evidence="2">
    <name type="scientific">Coprinopsis cinerea</name>
    <name type="common">Inky cap fungus</name>
    <name type="synonym">Hormographiella aspergillata</name>
    <dbReference type="NCBI Taxonomy" id="5346"/>
    <lineage>
        <taxon>Eukaryota</taxon>
        <taxon>Fungi</taxon>
        <taxon>Dikarya</taxon>
        <taxon>Basidiomycota</taxon>
        <taxon>Agaricomycotina</taxon>
        <taxon>Agaricomycetes</taxon>
        <taxon>Agaricomycetidae</taxon>
        <taxon>Agaricales</taxon>
        <taxon>Agaricineae</taxon>
        <taxon>Psathyrellaceae</taxon>
        <taxon>Coprinopsis</taxon>
    </lineage>
</organism>
<name>Q6IM98_COPCI</name>
<accession>Q6IM98</accession>